<organism evidence="2 3">
    <name type="scientific">Lepraria finkii</name>
    <dbReference type="NCBI Taxonomy" id="1340010"/>
    <lineage>
        <taxon>Eukaryota</taxon>
        <taxon>Fungi</taxon>
        <taxon>Dikarya</taxon>
        <taxon>Ascomycota</taxon>
        <taxon>Pezizomycotina</taxon>
        <taxon>Lecanoromycetes</taxon>
        <taxon>OSLEUM clade</taxon>
        <taxon>Lecanoromycetidae</taxon>
        <taxon>Lecanorales</taxon>
        <taxon>Lecanorineae</taxon>
        <taxon>Stereocaulaceae</taxon>
        <taxon>Lepraria</taxon>
    </lineage>
</organism>
<evidence type="ECO:0008006" key="4">
    <source>
        <dbReference type="Google" id="ProtNLM"/>
    </source>
</evidence>
<evidence type="ECO:0000256" key="1">
    <source>
        <dbReference type="SAM" id="MobiDB-lite"/>
    </source>
</evidence>
<gene>
    <name evidence="2" type="ORF">ABVK25_007158</name>
</gene>
<sequence>MRHSPSTSSRIISKAPSIIKLTHTRWFQQRRYKPIAHQDMAPTSTNTNSNISWNLAGRTESVDIPKPRDDFWAGKDTFAAVAARSLPTKKATAGLPTPPNSISPSLPPQAYKGRSSDGPLTPPAPTHVDSDIDLEDAVEHAKAQDSPQRGLTARGLSSLADLGSVGAFTPGLLAKHHLPGILLDNGPLAIRHVMGYLTTSVPGFSGIPPAKARRLVVGALEGRGSDGSQGGIDGDVMFEKVGWGRWDARKRGQPSRDARNPQQHPSSLPQGSLRIPVNTTRQDRSRGIATSHGSDREYDTPMEDIGMLEHEADKMSLDGIESCSSYDVPDDKPTMDFDLDQVTDEEDWASIGAAALRQGSYPLSGGLMPLNQRYPPQVDPKSRGRGAGGRPLTTTARSMPTPNSSMYNRKNQQQQQAAHALMGLSPMPEDSDAQDRAAVEALLKLSSV</sequence>
<feature type="compositionally biased region" description="Polar residues" evidence="1">
    <location>
        <begin position="392"/>
        <end position="417"/>
    </location>
</feature>
<dbReference type="Proteomes" id="UP001590951">
    <property type="component" value="Unassembled WGS sequence"/>
</dbReference>
<feature type="compositionally biased region" description="Basic and acidic residues" evidence="1">
    <location>
        <begin position="249"/>
        <end position="259"/>
    </location>
</feature>
<accession>A0ABR4B9T6</accession>
<dbReference type="PANTHER" id="PTHR28164">
    <property type="entry name" value="PROTEIN STB3"/>
    <property type="match status" value="1"/>
</dbReference>
<dbReference type="InterPro" id="IPR018818">
    <property type="entry name" value="Stb3"/>
</dbReference>
<feature type="region of interest" description="Disordered" evidence="1">
    <location>
        <begin position="376"/>
        <end position="435"/>
    </location>
</feature>
<evidence type="ECO:0000313" key="3">
    <source>
        <dbReference type="Proteomes" id="UP001590951"/>
    </source>
</evidence>
<reference evidence="2 3" key="1">
    <citation type="submission" date="2024-09" db="EMBL/GenBank/DDBJ databases">
        <title>Rethinking Asexuality: The Enigmatic Case of Functional Sexual Genes in Lepraria (Stereocaulaceae).</title>
        <authorList>
            <person name="Doellman M."/>
            <person name="Sun Y."/>
            <person name="Barcenas-Pena A."/>
            <person name="Lumbsch H.T."/>
            <person name="Grewe F."/>
        </authorList>
    </citation>
    <scope>NUCLEOTIDE SEQUENCE [LARGE SCALE GENOMIC DNA]</scope>
    <source>
        <strain evidence="2 3">Grewe 0041</strain>
    </source>
</reference>
<dbReference type="EMBL" id="JBHFEH010000026">
    <property type="protein sequence ID" value="KAL2052598.1"/>
    <property type="molecule type" value="Genomic_DNA"/>
</dbReference>
<dbReference type="Pfam" id="PF10330">
    <property type="entry name" value="Stb3"/>
    <property type="match status" value="1"/>
</dbReference>
<dbReference type="PANTHER" id="PTHR28164:SF1">
    <property type="entry name" value="PROTEIN STB3"/>
    <property type="match status" value="1"/>
</dbReference>
<feature type="compositionally biased region" description="Pro residues" evidence="1">
    <location>
        <begin position="96"/>
        <end position="107"/>
    </location>
</feature>
<protein>
    <recommendedName>
        <fullName evidence="4">Sin3 binding protein-domain-containing protein</fullName>
    </recommendedName>
</protein>
<feature type="compositionally biased region" description="Polar residues" evidence="1">
    <location>
        <begin position="260"/>
        <end position="270"/>
    </location>
</feature>
<proteinExistence type="predicted"/>
<feature type="region of interest" description="Disordered" evidence="1">
    <location>
        <begin position="89"/>
        <end position="130"/>
    </location>
</feature>
<name>A0ABR4B9T6_9LECA</name>
<keyword evidence="3" id="KW-1185">Reference proteome</keyword>
<feature type="region of interest" description="Disordered" evidence="1">
    <location>
        <begin position="249"/>
        <end position="300"/>
    </location>
</feature>
<evidence type="ECO:0000313" key="2">
    <source>
        <dbReference type="EMBL" id="KAL2052598.1"/>
    </source>
</evidence>
<comment type="caution">
    <text evidence="2">The sequence shown here is derived from an EMBL/GenBank/DDBJ whole genome shotgun (WGS) entry which is preliminary data.</text>
</comment>